<evidence type="ECO:0000313" key="2">
    <source>
        <dbReference type="EMBL" id="KAJ8344905.1"/>
    </source>
</evidence>
<evidence type="ECO:0000313" key="3">
    <source>
        <dbReference type="Proteomes" id="UP001152622"/>
    </source>
</evidence>
<feature type="compositionally biased region" description="Basic and acidic residues" evidence="1">
    <location>
        <begin position="49"/>
        <end position="63"/>
    </location>
</feature>
<accession>A0A9Q1IK61</accession>
<proteinExistence type="predicted"/>
<gene>
    <name evidence="2" type="ORF">SKAU_G00290980</name>
</gene>
<sequence length="118" mass="12668">MASTRIGGRAGPTCEAPHRGQNHPPRRADHPGDLQTEALPQRGPLLMEKMGKADGMEKQRATESPDESSSLKTAARPPLAPPPQSLRLLVHRRVKAGQTPIPSPPDQTQTTVDSSQPC</sequence>
<dbReference type="OrthoDB" id="5817230at2759"/>
<comment type="caution">
    <text evidence="2">The sequence shown here is derived from an EMBL/GenBank/DDBJ whole genome shotgun (WGS) entry which is preliminary data.</text>
</comment>
<protein>
    <submittedName>
        <fullName evidence="2">Uncharacterized protein</fullName>
    </submittedName>
</protein>
<keyword evidence="3" id="KW-1185">Reference proteome</keyword>
<organism evidence="2 3">
    <name type="scientific">Synaphobranchus kaupii</name>
    <name type="common">Kaup's arrowtooth eel</name>
    <dbReference type="NCBI Taxonomy" id="118154"/>
    <lineage>
        <taxon>Eukaryota</taxon>
        <taxon>Metazoa</taxon>
        <taxon>Chordata</taxon>
        <taxon>Craniata</taxon>
        <taxon>Vertebrata</taxon>
        <taxon>Euteleostomi</taxon>
        <taxon>Actinopterygii</taxon>
        <taxon>Neopterygii</taxon>
        <taxon>Teleostei</taxon>
        <taxon>Anguilliformes</taxon>
        <taxon>Synaphobranchidae</taxon>
        <taxon>Synaphobranchus</taxon>
    </lineage>
</organism>
<name>A0A9Q1IK61_SYNKA</name>
<evidence type="ECO:0000256" key="1">
    <source>
        <dbReference type="SAM" id="MobiDB-lite"/>
    </source>
</evidence>
<dbReference type="Proteomes" id="UP001152622">
    <property type="component" value="Chromosome 12"/>
</dbReference>
<dbReference type="AlphaFoldDB" id="A0A9Q1IK61"/>
<feature type="compositionally biased region" description="Polar residues" evidence="1">
    <location>
        <begin position="106"/>
        <end position="118"/>
    </location>
</feature>
<dbReference type="EMBL" id="JAINUF010000012">
    <property type="protein sequence ID" value="KAJ8344905.1"/>
    <property type="molecule type" value="Genomic_DNA"/>
</dbReference>
<feature type="region of interest" description="Disordered" evidence="1">
    <location>
        <begin position="1"/>
        <end position="118"/>
    </location>
</feature>
<reference evidence="2" key="1">
    <citation type="journal article" date="2023" name="Science">
        <title>Genome structures resolve the early diversification of teleost fishes.</title>
        <authorList>
            <person name="Parey E."/>
            <person name="Louis A."/>
            <person name="Montfort J."/>
            <person name="Bouchez O."/>
            <person name="Roques C."/>
            <person name="Iampietro C."/>
            <person name="Lluch J."/>
            <person name="Castinel A."/>
            <person name="Donnadieu C."/>
            <person name="Desvignes T."/>
            <person name="Floi Bucao C."/>
            <person name="Jouanno E."/>
            <person name="Wen M."/>
            <person name="Mejri S."/>
            <person name="Dirks R."/>
            <person name="Jansen H."/>
            <person name="Henkel C."/>
            <person name="Chen W.J."/>
            <person name="Zahm M."/>
            <person name="Cabau C."/>
            <person name="Klopp C."/>
            <person name="Thompson A.W."/>
            <person name="Robinson-Rechavi M."/>
            <person name="Braasch I."/>
            <person name="Lecointre G."/>
            <person name="Bobe J."/>
            <person name="Postlethwait J.H."/>
            <person name="Berthelot C."/>
            <person name="Roest Crollius H."/>
            <person name="Guiguen Y."/>
        </authorList>
    </citation>
    <scope>NUCLEOTIDE SEQUENCE</scope>
    <source>
        <strain evidence="2">WJC10195</strain>
    </source>
</reference>